<protein>
    <recommendedName>
        <fullName evidence="2">N-acetyltransferase domain-containing protein</fullName>
    </recommendedName>
</protein>
<dbReference type="Pfam" id="PF13508">
    <property type="entry name" value="Acetyltransf_7"/>
    <property type="match status" value="1"/>
</dbReference>
<dbReference type="SUPFAM" id="SSF55729">
    <property type="entry name" value="Acyl-CoA N-acyltransferases (Nat)"/>
    <property type="match status" value="1"/>
</dbReference>
<dbReference type="PANTHER" id="PTHR43303">
    <property type="entry name" value="NADPH DEHYDROGENASE C23G7.10C-RELATED"/>
    <property type="match status" value="1"/>
</dbReference>
<accession>A0A5M9MBM1</accession>
<dbReference type="InterPro" id="IPR016181">
    <property type="entry name" value="Acyl_CoA_acyltransferase"/>
</dbReference>
<evidence type="ECO:0000259" key="2">
    <source>
        <dbReference type="PROSITE" id="PS51186"/>
    </source>
</evidence>
<dbReference type="EMBL" id="QUQM01000005">
    <property type="protein sequence ID" value="KAA8642830.1"/>
    <property type="molecule type" value="Genomic_DNA"/>
</dbReference>
<feature type="domain" description="N-acetyltransferase" evidence="2">
    <location>
        <begin position="1"/>
        <end position="147"/>
    </location>
</feature>
<dbReference type="GO" id="GO:0050661">
    <property type="term" value="F:NADP binding"/>
    <property type="evidence" value="ECO:0007669"/>
    <property type="project" value="InterPro"/>
</dbReference>
<dbReference type="InterPro" id="IPR044152">
    <property type="entry name" value="YqjM-like"/>
</dbReference>
<dbReference type="Gene3D" id="3.20.20.70">
    <property type="entry name" value="Aldolase class I"/>
    <property type="match status" value="1"/>
</dbReference>
<reference evidence="3 4" key="1">
    <citation type="submission" date="2019-08" db="EMBL/GenBank/DDBJ databases">
        <title>The genome sequence of a newly discovered highly antifungal drug resistant Aspergillus species, Aspergillus tanneri NIH 1004.</title>
        <authorList>
            <person name="Mounaud S."/>
            <person name="Singh I."/>
            <person name="Joardar V."/>
            <person name="Pakala S."/>
            <person name="Pakala S."/>
            <person name="Venepally P."/>
            <person name="Chung J.K."/>
            <person name="Losada L."/>
            <person name="Nierman W.C."/>
        </authorList>
    </citation>
    <scope>NUCLEOTIDE SEQUENCE [LARGE SCALE GENOMIC DNA]</scope>
    <source>
        <strain evidence="3 4">NIH1004</strain>
    </source>
</reference>
<dbReference type="GO" id="GO:0010181">
    <property type="term" value="F:FMN binding"/>
    <property type="evidence" value="ECO:0007669"/>
    <property type="project" value="InterPro"/>
</dbReference>
<dbReference type="PANTHER" id="PTHR43303:SF2">
    <property type="entry name" value="INDOLEAMINE 2,3-DIOXYGENASE PYRROLE 2,3-DIOXYGENASE (AFU_ORTHOLOGUE AFUA_5G01450"/>
    <property type="match status" value="1"/>
</dbReference>
<proteinExistence type="predicted"/>
<dbReference type="GO" id="GO:0003959">
    <property type="term" value="F:NADPH dehydrogenase activity"/>
    <property type="evidence" value="ECO:0007669"/>
    <property type="project" value="InterPro"/>
</dbReference>
<evidence type="ECO:0000313" key="3">
    <source>
        <dbReference type="EMBL" id="KAA8642830.1"/>
    </source>
</evidence>
<comment type="caution">
    <text evidence="3">The sequence shown here is derived from an EMBL/GenBank/DDBJ whole genome shotgun (WGS) entry which is preliminary data.</text>
</comment>
<dbReference type="Proteomes" id="UP000324241">
    <property type="component" value="Unassembled WGS sequence"/>
</dbReference>
<dbReference type="GO" id="GO:0016747">
    <property type="term" value="F:acyltransferase activity, transferring groups other than amino-acyl groups"/>
    <property type="evidence" value="ECO:0007669"/>
    <property type="project" value="InterPro"/>
</dbReference>
<dbReference type="CDD" id="cd04301">
    <property type="entry name" value="NAT_SF"/>
    <property type="match status" value="1"/>
</dbReference>
<dbReference type="InterPro" id="IPR000182">
    <property type="entry name" value="GNAT_dom"/>
</dbReference>
<name>A0A5M9MBM1_9EURO</name>
<dbReference type="RefSeq" id="XP_033422192.1">
    <property type="nucleotide sequence ID" value="XM_033574174.1"/>
</dbReference>
<feature type="region of interest" description="Disordered" evidence="1">
    <location>
        <begin position="328"/>
        <end position="347"/>
    </location>
</feature>
<gene>
    <name evidence="3" type="ORF">ATNIH1004_009583</name>
</gene>
<dbReference type="Gene3D" id="3.40.630.30">
    <property type="match status" value="1"/>
</dbReference>
<dbReference type="GeneID" id="54332285"/>
<evidence type="ECO:0000313" key="4">
    <source>
        <dbReference type="Proteomes" id="UP000324241"/>
    </source>
</evidence>
<dbReference type="InterPro" id="IPR001155">
    <property type="entry name" value="OxRdtase_FMN_N"/>
</dbReference>
<dbReference type="Pfam" id="PF00724">
    <property type="entry name" value="Oxidored_FMN"/>
    <property type="match status" value="1"/>
</dbReference>
<organism evidence="3 4">
    <name type="scientific">Aspergillus tanneri</name>
    <dbReference type="NCBI Taxonomy" id="1220188"/>
    <lineage>
        <taxon>Eukaryota</taxon>
        <taxon>Fungi</taxon>
        <taxon>Dikarya</taxon>
        <taxon>Ascomycota</taxon>
        <taxon>Pezizomycotina</taxon>
        <taxon>Eurotiomycetes</taxon>
        <taxon>Eurotiomycetidae</taxon>
        <taxon>Eurotiales</taxon>
        <taxon>Aspergillaceae</taxon>
        <taxon>Aspergillus</taxon>
        <taxon>Aspergillus subgen. Circumdati</taxon>
    </lineage>
</organism>
<sequence>MIIRPETPQDIASIDALTEAAFLRSAYSSHTEHLIVRALRQSNQLTLSLVAEDARRIIGHVAISPVTIPDYTDWYGLGPISVHPQAQRKGVGSLLMNQVLEDLRQKDAAGCVVLGNPAYYTRFGFRVLEGLRMEGAPQEYFMGLAWRGEMPRGVVRFSEAFDVKQLVPITPSSHTPYFTPANNAGAALNPDDPNTPLLFQPLRIRDVTFKNRIIVSPMCMYSADPDPSSSTVGAPTDYHIAHLGHLALKGAGLVFVEASAVQPNGRISPYDVGLWQGPDSPQFHGLQRVVQFAHSQGAKVAAQLHHAGRKASVTASWLAAQAGKPSLKVDERTHGWPQDVVGPSGGAEHTWDRTGDGFWVPRALSTDEIKDVVRAFATNAATAVKAGVDVIEIHAAHGYLLHQFLSPVTNKRTDEYGGSFENRVRILREVAIAVREAIPAGTPLFLRISATEWLEEESVAKRSGSWDLESSERLALLLPELGIDLLDVSSGGNHQDQKIRIHTNYHIDMAAQLRKAIRAAGASTLVGSVGFITEAEQAKQILEGPDPKADVVLLGRQFLREPEWVMNTAKQLGVKVTTPLQFLRAGLI</sequence>
<dbReference type="VEuPathDB" id="FungiDB:EYZ11_005791"/>
<dbReference type="PROSITE" id="PS51186">
    <property type="entry name" value="GNAT"/>
    <property type="match status" value="1"/>
</dbReference>
<dbReference type="SUPFAM" id="SSF51395">
    <property type="entry name" value="FMN-linked oxidoreductases"/>
    <property type="match status" value="1"/>
</dbReference>
<dbReference type="CDD" id="cd02932">
    <property type="entry name" value="OYE_YqiM_FMN"/>
    <property type="match status" value="1"/>
</dbReference>
<dbReference type="AlphaFoldDB" id="A0A5M9MBM1"/>
<dbReference type="InterPro" id="IPR013785">
    <property type="entry name" value="Aldolase_TIM"/>
</dbReference>
<evidence type="ECO:0000256" key="1">
    <source>
        <dbReference type="SAM" id="MobiDB-lite"/>
    </source>
</evidence>
<dbReference type="OrthoDB" id="72788at2759"/>